<keyword evidence="1" id="KW-0472">Membrane</keyword>
<reference evidence="2 3" key="1">
    <citation type="submission" date="2024-03" db="EMBL/GenBank/DDBJ databases">
        <title>Community enrichment and isolation of bacterial strains for fucoidan degradation.</title>
        <authorList>
            <person name="Sichert A."/>
        </authorList>
    </citation>
    <scope>NUCLEOTIDE SEQUENCE [LARGE SCALE GENOMIC DNA]</scope>
    <source>
        <strain evidence="2 3">AS62</strain>
    </source>
</reference>
<evidence type="ECO:0008006" key="4">
    <source>
        <dbReference type="Google" id="ProtNLM"/>
    </source>
</evidence>
<protein>
    <recommendedName>
        <fullName evidence="4">Transmembrane protein (PGPGW)</fullName>
    </recommendedName>
</protein>
<organism evidence="2 3">
    <name type="scientific">Ahrensia kielensis</name>
    <dbReference type="NCBI Taxonomy" id="76980"/>
    <lineage>
        <taxon>Bacteria</taxon>
        <taxon>Pseudomonadati</taxon>
        <taxon>Pseudomonadota</taxon>
        <taxon>Alphaproteobacteria</taxon>
        <taxon>Hyphomicrobiales</taxon>
        <taxon>Ahrensiaceae</taxon>
        <taxon>Ahrensia</taxon>
    </lineage>
</organism>
<feature type="transmembrane region" description="Helical" evidence="1">
    <location>
        <begin position="26"/>
        <end position="49"/>
    </location>
</feature>
<evidence type="ECO:0000313" key="2">
    <source>
        <dbReference type="EMBL" id="MEM5501388.1"/>
    </source>
</evidence>
<keyword evidence="1" id="KW-0812">Transmembrane</keyword>
<keyword evidence="3" id="KW-1185">Reference proteome</keyword>
<sequence>MQDKSDHHLKLFGRSIRLPRRRFMRVLLGVALILGGILGFLPILGFWMLPLGIFVLSHDSKAARRFSRKMAVKIGRIKANFRANRDSKQK</sequence>
<name>A0ABU9T5H8_9HYPH</name>
<gene>
    <name evidence="2" type="ORF">WNY59_07270</name>
</gene>
<dbReference type="EMBL" id="JBBMQO010000003">
    <property type="protein sequence ID" value="MEM5501388.1"/>
    <property type="molecule type" value="Genomic_DNA"/>
</dbReference>
<keyword evidence="1" id="KW-1133">Transmembrane helix</keyword>
<proteinExistence type="predicted"/>
<dbReference type="Proteomes" id="UP001477870">
    <property type="component" value="Unassembled WGS sequence"/>
</dbReference>
<evidence type="ECO:0000313" key="3">
    <source>
        <dbReference type="Proteomes" id="UP001477870"/>
    </source>
</evidence>
<evidence type="ECO:0000256" key="1">
    <source>
        <dbReference type="SAM" id="Phobius"/>
    </source>
</evidence>
<accession>A0ABU9T5H8</accession>
<comment type="caution">
    <text evidence="2">The sequence shown here is derived from an EMBL/GenBank/DDBJ whole genome shotgun (WGS) entry which is preliminary data.</text>
</comment>